<sequence length="714" mass="82511">MTNIDNQPPSSVSIMWVLLEGKPRAVKLKNDVTQIPELDDLYPVLKKEFNELQDIERSDIEFFSFDDYHKLSPLRSGTLLTDIVTTDISPLVVRYPFSDTSVKYRFLRNLDTYEMPHSSGSWILLREAVNKSFEKLQTCDFYFIFKINSEEKKIENEFQFNKLMDRTDSNDKGERYLDLKIQIKGKKAYGDWTLKEVSKEIYNDAFDSIESMSIFEIEEIFILDPPFNDNDLKRFKDNLQEKMNVFHNEVTTNEATAREFISVFLSLAVNHVRACNDPSTRLMVEVELDGSRGYGVLDYSVYIQKIPILVTEAKPHESEKAVAQTLVQIHSAAESLLGKRKRSEQTMFGIVTSGRSWRFIRWNGTLESPKAEITQEYPCIFENDMREAKKVVSYIVRVLQAQAKSLNKEEPFKTENKKLKQTLEEHGARFTNLEQKDKEKTNLIAKLEQNDKEKTDLIAKLEYDVSLIKGQDKSMVCNQIVTNVLQDVEPGISDSYPPPTESSPKEDTYISNIKSSIPPEQKKEQGLIQEISTSIKDQNDITRISQNNIRQNHMTEVASDQDIICLYQNACDAEKDAIKANQEEILCWCFYAKKFKGLVKDFMVNGRVGEKKAKGQVYDFIIQHLPNTKRENLCKQTQKALRVYNLFEKIGMDKIQYTKSYTADSISRFTNLQIQTIIDHFTKNPAIEFTDHSSDDLLKTEINEEAKRISSKTE</sequence>
<accession>A0A9N9JBQ8</accession>
<dbReference type="OrthoDB" id="2367745at2759"/>
<evidence type="ECO:0000256" key="1">
    <source>
        <dbReference type="SAM" id="Coils"/>
    </source>
</evidence>
<feature type="coiled-coil region" evidence="1">
    <location>
        <begin position="416"/>
        <end position="453"/>
    </location>
</feature>
<keyword evidence="1" id="KW-0175">Coiled coil</keyword>
<organism evidence="2 3">
    <name type="scientific">Dentiscutata erythropus</name>
    <dbReference type="NCBI Taxonomy" id="1348616"/>
    <lineage>
        <taxon>Eukaryota</taxon>
        <taxon>Fungi</taxon>
        <taxon>Fungi incertae sedis</taxon>
        <taxon>Mucoromycota</taxon>
        <taxon>Glomeromycotina</taxon>
        <taxon>Glomeromycetes</taxon>
        <taxon>Diversisporales</taxon>
        <taxon>Gigasporaceae</taxon>
        <taxon>Dentiscutata</taxon>
    </lineage>
</organism>
<protein>
    <submittedName>
        <fullName evidence="2">8089_t:CDS:1</fullName>
    </submittedName>
</protein>
<proteinExistence type="predicted"/>
<evidence type="ECO:0000313" key="2">
    <source>
        <dbReference type="EMBL" id="CAG8771698.1"/>
    </source>
</evidence>
<feature type="non-terminal residue" evidence="2">
    <location>
        <position position="714"/>
    </location>
</feature>
<gene>
    <name evidence="2" type="ORF">DERYTH_LOCUS18757</name>
</gene>
<reference evidence="2" key="1">
    <citation type="submission" date="2021-06" db="EMBL/GenBank/DDBJ databases">
        <authorList>
            <person name="Kallberg Y."/>
            <person name="Tangrot J."/>
            <person name="Rosling A."/>
        </authorList>
    </citation>
    <scope>NUCLEOTIDE SEQUENCE</scope>
    <source>
        <strain evidence="2">MA453B</strain>
    </source>
</reference>
<dbReference type="Proteomes" id="UP000789405">
    <property type="component" value="Unassembled WGS sequence"/>
</dbReference>
<name>A0A9N9JBQ8_9GLOM</name>
<evidence type="ECO:0000313" key="3">
    <source>
        <dbReference type="Proteomes" id="UP000789405"/>
    </source>
</evidence>
<dbReference type="AlphaFoldDB" id="A0A9N9JBQ8"/>
<comment type="caution">
    <text evidence="2">The sequence shown here is derived from an EMBL/GenBank/DDBJ whole genome shotgun (WGS) entry which is preliminary data.</text>
</comment>
<dbReference type="EMBL" id="CAJVPY010019470">
    <property type="protein sequence ID" value="CAG8771698.1"/>
    <property type="molecule type" value="Genomic_DNA"/>
</dbReference>
<keyword evidence="3" id="KW-1185">Reference proteome</keyword>